<evidence type="ECO:0000256" key="1">
    <source>
        <dbReference type="SAM" id="MobiDB-lite"/>
    </source>
</evidence>
<protein>
    <submittedName>
        <fullName evidence="4">Uncharacterized protein</fullName>
    </submittedName>
</protein>
<feature type="region of interest" description="Disordered" evidence="1">
    <location>
        <begin position="55"/>
        <end position="79"/>
    </location>
</feature>
<sequence length="148" mass="15534">MKLFSLLAVLSLGLFGCQPYTTEVTVQDTAPNPSVIPLAFFALFQTLEEAVAAVTPTRRPGRQRRGPREPHQRDPRSIGQDVNTALNKLVPKLGLDGLLTPVDTAVYGLLVSLDASLVPSLLAALQLLLVGLGGVVGGLLAGLNLASL</sequence>
<feature type="chain" id="PRO_5042058104" evidence="3">
    <location>
        <begin position="20"/>
        <end position="148"/>
    </location>
</feature>
<dbReference type="PROSITE" id="PS51257">
    <property type="entry name" value="PROKAR_LIPOPROTEIN"/>
    <property type="match status" value="1"/>
</dbReference>
<dbReference type="EMBL" id="JARIHO010000006">
    <property type="protein sequence ID" value="KAJ7359517.1"/>
    <property type="molecule type" value="Genomic_DNA"/>
</dbReference>
<keyword evidence="2" id="KW-0472">Membrane</keyword>
<name>A0AAD7EYN8_9AGAR</name>
<dbReference type="Proteomes" id="UP001218218">
    <property type="component" value="Unassembled WGS sequence"/>
</dbReference>
<feature type="signal peptide" evidence="3">
    <location>
        <begin position="1"/>
        <end position="19"/>
    </location>
</feature>
<keyword evidence="2" id="KW-1133">Transmembrane helix</keyword>
<feature type="compositionally biased region" description="Basic and acidic residues" evidence="1">
    <location>
        <begin position="66"/>
        <end position="76"/>
    </location>
</feature>
<evidence type="ECO:0000313" key="4">
    <source>
        <dbReference type="EMBL" id="KAJ7359517.1"/>
    </source>
</evidence>
<keyword evidence="5" id="KW-1185">Reference proteome</keyword>
<comment type="caution">
    <text evidence="4">The sequence shown here is derived from an EMBL/GenBank/DDBJ whole genome shotgun (WGS) entry which is preliminary data.</text>
</comment>
<feature type="transmembrane region" description="Helical" evidence="2">
    <location>
        <begin position="121"/>
        <end position="143"/>
    </location>
</feature>
<keyword evidence="2" id="KW-0812">Transmembrane</keyword>
<evidence type="ECO:0000313" key="5">
    <source>
        <dbReference type="Proteomes" id="UP001218218"/>
    </source>
</evidence>
<organism evidence="4 5">
    <name type="scientific">Mycena albidolilacea</name>
    <dbReference type="NCBI Taxonomy" id="1033008"/>
    <lineage>
        <taxon>Eukaryota</taxon>
        <taxon>Fungi</taxon>
        <taxon>Dikarya</taxon>
        <taxon>Basidiomycota</taxon>
        <taxon>Agaricomycotina</taxon>
        <taxon>Agaricomycetes</taxon>
        <taxon>Agaricomycetidae</taxon>
        <taxon>Agaricales</taxon>
        <taxon>Marasmiineae</taxon>
        <taxon>Mycenaceae</taxon>
        <taxon>Mycena</taxon>
    </lineage>
</organism>
<accession>A0AAD7EYN8</accession>
<proteinExistence type="predicted"/>
<dbReference type="AlphaFoldDB" id="A0AAD7EYN8"/>
<gene>
    <name evidence="4" type="ORF">DFH08DRAFT_801309</name>
</gene>
<keyword evidence="3" id="KW-0732">Signal</keyword>
<evidence type="ECO:0000256" key="3">
    <source>
        <dbReference type="SAM" id="SignalP"/>
    </source>
</evidence>
<evidence type="ECO:0000256" key="2">
    <source>
        <dbReference type="SAM" id="Phobius"/>
    </source>
</evidence>
<reference evidence="4" key="1">
    <citation type="submission" date="2023-03" db="EMBL/GenBank/DDBJ databases">
        <title>Massive genome expansion in bonnet fungi (Mycena s.s.) driven by repeated elements and novel gene families across ecological guilds.</title>
        <authorList>
            <consortium name="Lawrence Berkeley National Laboratory"/>
            <person name="Harder C.B."/>
            <person name="Miyauchi S."/>
            <person name="Viragh M."/>
            <person name="Kuo A."/>
            <person name="Thoen E."/>
            <person name="Andreopoulos B."/>
            <person name="Lu D."/>
            <person name="Skrede I."/>
            <person name="Drula E."/>
            <person name="Henrissat B."/>
            <person name="Morin E."/>
            <person name="Kohler A."/>
            <person name="Barry K."/>
            <person name="LaButti K."/>
            <person name="Morin E."/>
            <person name="Salamov A."/>
            <person name="Lipzen A."/>
            <person name="Mereny Z."/>
            <person name="Hegedus B."/>
            <person name="Baldrian P."/>
            <person name="Stursova M."/>
            <person name="Weitz H."/>
            <person name="Taylor A."/>
            <person name="Grigoriev I.V."/>
            <person name="Nagy L.G."/>
            <person name="Martin F."/>
            <person name="Kauserud H."/>
        </authorList>
    </citation>
    <scope>NUCLEOTIDE SEQUENCE</scope>
    <source>
        <strain evidence="4">CBHHK002</strain>
    </source>
</reference>